<protein>
    <recommendedName>
        <fullName evidence="8">Centrosomal protein of 135 kDa</fullName>
    </recommendedName>
</protein>
<feature type="non-terminal residue" evidence="6">
    <location>
        <position position="1"/>
    </location>
</feature>
<comment type="similarity">
    <text evidence="4">Belongs to the CEP135/TSGA10 family.</text>
</comment>
<evidence type="ECO:0000256" key="1">
    <source>
        <dbReference type="ARBA" id="ARBA00004114"/>
    </source>
</evidence>
<reference evidence="6" key="1">
    <citation type="journal article" date="2023" name="IScience">
        <title>Live-bearing cockroach genome reveals convergent evolutionary mechanisms linked to viviparity in insects and beyond.</title>
        <authorList>
            <person name="Fouks B."/>
            <person name="Harrison M.C."/>
            <person name="Mikhailova A.A."/>
            <person name="Marchal E."/>
            <person name="English S."/>
            <person name="Carruthers M."/>
            <person name="Jennings E.C."/>
            <person name="Chiamaka E.L."/>
            <person name="Frigard R.A."/>
            <person name="Pippel M."/>
            <person name="Attardo G.M."/>
            <person name="Benoit J.B."/>
            <person name="Bornberg-Bauer E."/>
            <person name="Tobe S.S."/>
        </authorList>
    </citation>
    <scope>NUCLEOTIDE SEQUENCE</scope>
    <source>
        <strain evidence="6">Stay&amp;Tobe</strain>
    </source>
</reference>
<evidence type="ECO:0000256" key="3">
    <source>
        <dbReference type="ARBA" id="ARBA00023212"/>
    </source>
</evidence>
<evidence type="ECO:0000256" key="4">
    <source>
        <dbReference type="ARBA" id="ARBA00038123"/>
    </source>
</evidence>
<dbReference type="PANTHER" id="PTHR20544:SF0">
    <property type="entry name" value="NUCLEOPROTEIN TPR_MLP1 DOMAIN-CONTAINING PROTEIN"/>
    <property type="match status" value="1"/>
</dbReference>
<organism evidence="6 7">
    <name type="scientific">Diploptera punctata</name>
    <name type="common">Pacific beetle cockroach</name>
    <dbReference type="NCBI Taxonomy" id="6984"/>
    <lineage>
        <taxon>Eukaryota</taxon>
        <taxon>Metazoa</taxon>
        <taxon>Ecdysozoa</taxon>
        <taxon>Arthropoda</taxon>
        <taxon>Hexapoda</taxon>
        <taxon>Insecta</taxon>
        <taxon>Pterygota</taxon>
        <taxon>Neoptera</taxon>
        <taxon>Polyneoptera</taxon>
        <taxon>Dictyoptera</taxon>
        <taxon>Blattodea</taxon>
        <taxon>Blaberoidea</taxon>
        <taxon>Blaberidae</taxon>
        <taxon>Diplopterinae</taxon>
        <taxon>Diploptera</taxon>
    </lineage>
</organism>
<feature type="coiled-coil region" evidence="5">
    <location>
        <begin position="270"/>
        <end position="339"/>
    </location>
</feature>
<dbReference type="InterPro" id="IPR051877">
    <property type="entry name" value="Centriole_BasalBody_StrucProt"/>
</dbReference>
<dbReference type="Proteomes" id="UP001233999">
    <property type="component" value="Unassembled WGS sequence"/>
</dbReference>
<keyword evidence="3" id="KW-0206">Cytoskeleton</keyword>
<evidence type="ECO:0008006" key="8">
    <source>
        <dbReference type="Google" id="ProtNLM"/>
    </source>
</evidence>
<feature type="coiled-coil region" evidence="5">
    <location>
        <begin position="94"/>
        <end position="149"/>
    </location>
</feature>
<evidence type="ECO:0000313" key="6">
    <source>
        <dbReference type="EMBL" id="KAJ9592863.1"/>
    </source>
</evidence>
<accession>A0AAD8A5T6</accession>
<gene>
    <name evidence="6" type="ORF">L9F63_015441</name>
</gene>
<comment type="subcellular location">
    <subcellularLocation>
        <location evidence="1">Cytoplasm</location>
        <location evidence="1">Cytoskeleton</location>
        <location evidence="1">Microtubule organizing center</location>
        <location evidence="1">Centrosome</location>
        <location evidence="1">Centriole</location>
    </subcellularLocation>
</comment>
<reference evidence="6" key="2">
    <citation type="submission" date="2023-05" db="EMBL/GenBank/DDBJ databases">
        <authorList>
            <person name="Fouks B."/>
        </authorList>
    </citation>
    <scope>NUCLEOTIDE SEQUENCE</scope>
    <source>
        <strain evidence="6">Stay&amp;Tobe</strain>
        <tissue evidence="6">Testes</tissue>
    </source>
</reference>
<dbReference type="AlphaFoldDB" id="A0AAD8A5T6"/>
<evidence type="ECO:0000256" key="2">
    <source>
        <dbReference type="ARBA" id="ARBA00022490"/>
    </source>
</evidence>
<dbReference type="CDD" id="cd22292">
    <property type="entry name" value="cc_Cep135_MBD"/>
    <property type="match status" value="1"/>
</dbReference>
<name>A0AAD8A5T6_DIPPU</name>
<dbReference type="PANTHER" id="PTHR20544">
    <property type="entry name" value="CENTROSOMAL PROTEIN CEP135"/>
    <property type="match status" value="1"/>
</dbReference>
<proteinExistence type="inferred from homology"/>
<keyword evidence="7" id="KW-1185">Reference proteome</keyword>
<dbReference type="GO" id="GO:0005814">
    <property type="term" value="C:centriole"/>
    <property type="evidence" value="ECO:0007669"/>
    <property type="project" value="UniProtKB-SubCell"/>
</dbReference>
<keyword evidence="2" id="KW-0963">Cytoplasm</keyword>
<evidence type="ECO:0000256" key="5">
    <source>
        <dbReference type="SAM" id="Coils"/>
    </source>
</evidence>
<keyword evidence="5" id="KW-0175">Coiled coil</keyword>
<dbReference type="EMBL" id="JASPKZ010003799">
    <property type="protein sequence ID" value="KAJ9592863.1"/>
    <property type="molecule type" value="Genomic_DNA"/>
</dbReference>
<evidence type="ECO:0000313" key="7">
    <source>
        <dbReference type="Proteomes" id="UP001233999"/>
    </source>
</evidence>
<sequence length="354" mass="41011">MDSGLLEHRYRVLRNHLDDLGYQQALVIESLPLVERLVADLLRTTESLRYYKDIAQKCLENCKILECGNEPYKIDNARLVKECNELHLKLLHQQEDAQKIQKEFKQKLRKLESDNSDLHFLNTQHIAKLKELEQESSQKSRKILQLQSKGVHTVSAQGGKKKQLPNIPQAIFELDSPLKPGKSLHQNYQNATAQAKDPYIANMVEVCDKRICDLSREIHLLKEEKSQQAEIIATFKNQLNNRDREIARLSKMLEGGRPITAIKKDCCCSCKDINHKINSLKTEVKILEHKKEELEQQVKESISSQHEAMTRALMLAERNKKLEKELKDIDKMALVLKLNVVPQSKKTQFVFQKY</sequence>
<comment type="caution">
    <text evidence="6">The sequence shown here is derived from an EMBL/GenBank/DDBJ whole genome shotgun (WGS) entry which is preliminary data.</text>
</comment>